<evidence type="ECO:0000256" key="4">
    <source>
        <dbReference type="ARBA" id="ARBA00022692"/>
    </source>
</evidence>
<dbReference type="EMBL" id="JBHSMJ010000018">
    <property type="protein sequence ID" value="MFC5449301.1"/>
    <property type="molecule type" value="Genomic_DNA"/>
</dbReference>
<keyword evidence="6 7" id="KW-0472">Membrane</keyword>
<feature type="domain" description="ABC transmembrane type-1" evidence="8">
    <location>
        <begin position="91"/>
        <end position="303"/>
    </location>
</feature>
<dbReference type="InterPro" id="IPR000515">
    <property type="entry name" value="MetI-like"/>
</dbReference>
<dbReference type="CDD" id="cd06261">
    <property type="entry name" value="TM_PBP2"/>
    <property type="match status" value="1"/>
</dbReference>
<name>A0ABW0K8I3_9BACL</name>
<sequence length="310" mass="35175">MQSLSTQVQMETNKNAKIASIGYQKRRESIMGYAFILPAVFLLLFFLLLPFLLAVVFGFTKFNLLRPDQIKFIGLDNYIILFKDKLFYKSLYNTLYFTVIVVPVQSAVALMLALLVNNQLKLRNVFRIAYFSPVITSMTVIAILWISLYNPNEGLINSALHVLGIPKQPFLRSADQAMNSIIFMSVWQAAGYQMMIFLAGLQSIPKDLYEASAIDGANRIQQLRYITLPSLYNVTVFVLTITTIQAVKLFTQPYVMTNGGPENSTRTLALLIYQQGFQFRNAGYASAVSVIFFLIVVVISFSMKKWLKDR</sequence>
<evidence type="ECO:0000256" key="2">
    <source>
        <dbReference type="ARBA" id="ARBA00022448"/>
    </source>
</evidence>
<evidence type="ECO:0000259" key="8">
    <source>
        <dbReference type="PROSITE" id="PS50928"/>
    </source>
</evidence>
<dbReference type="Gene3D" id="1.10.3720.10">
    <property type="entry name" value="MetI-like"/>
    <property type="match status" value="1"/>
</dbReference>
<keyword evidence="5 7" id="KW-1133">Transmembrane helix</keyword>
<evidence type="ECO:0000313" key="9">
    <source>
        <dbReference type="EMBL" id="MFC5449301.1"/>
    </source>
</evidence>
<protein>
    <submittedName>
        <fullName evidence="9">Carbohydrate ABC transporter permease</fullName>
    </submittedName>
</protein>
<evidence type="ECO:0000256" key="3">
    <source>
        <dbReference type="ARBA" id="ARBA00022475"/>
    </source>
</evidence>
<feature type="transmembrane region" description="Helical" evidence="7">
    <location>
        <begin position="33"/>
        <end position="59"/>
    </location>
</feature>
<evidence type="ECO:0000313" key="10">
    <source>
        <dbReference type="Proteomes" id="UP001596044"/>
    </source>
</evidence>
<evidence type="ECO:0000256" key="1">
    <source>
        <dbReference type="ARBA" id="ARBA00004651"/>
    </source>
</evidence>
<dbReference type="Proteomes" id="UP001596044">
    <property type="component" value="Unassembled WGS sequence"/>
</dbReference>
<feature type="transmembrane region" description="Helical" evidence="7">
    <location>
        <begin position="282"/>
        <end position="301"/>
    </location>
</feature>
<feature type="transmembrane region" description="Helical" evidence="7">
    <location>
        <begin position="181"/>
        <end position="204"/>
    </location>
</feature>
<gene>
    <name evidence="9" type="ORF">ACFPOG_13615</name>
</gene>
<dbReference type="SUPFAM" id="SSF161098">
    <property type="entry name" value="MetI-like"/>
    <property type="match status" value="1"/>
</dbReference>
<keyword evidence="10" id="KW-1185">Reference proteome</keyword>
<feature type="transmembrane region" description="Helical" evidence="7">
    <location>
        <begin position="128"/>
        <end position="148"/>
    </location>
</feature>
<accession>A0ABW0K8I3</accession>
<reference evidence="10" key="1">
    <citation type="journal article" date="2019" name="Int. J. Syst. Evol. Microbiol.">
        <title>The Global Catalogue of Microorganisms (GCM) 10K type strain sequencing project: providing services to taxonomists for standard genome sequencing and annotation.</title>
        <authorList>
            <consortium name="The Broad Institute Genomics Platform"/>
            <consortium name="The Broad Institute Genome Sequencing Center for Infectious Disease"/>
            <person name="Wu L."/>
            <person name="Ma J."/>
        </authorList>
    </citation>
    <scope>NUCLEOTIDE SEQUENCE [LARGE SCALE GENOMIC DNA]</scope>
    <source>
        <strain evidence="10">KACC 11904</strain>
    </source>
</reference>
<comment type="subcellular location">
    <subcellularLocation>
        <location evidence="1 7">Cell membrane</location>
        <topology evidence="1 7">Multi-pass membrane protein</topology>
    </subcellularLocation>
</comment>
<keyword evidence="2 7" id="KW-0813">Transport</keyword>
<dbReference type="Pfam" id="PF00528">
    <property type="entry name" value="BPD_transp_1"/>
    <property type="match status" value="1"/>
</dbReference>
<keyword evidence="3" id="KW-1003">Cell membrane</keyword>
<feature type="transmembrane region" description="Helical" evidence="7">
    <location>
        <begin position="225"/>
        <end position="247"/>
    </location>
</feature>
<dbReference type="PROSITE" id="PS50928">
    <property type="entry name" value="ABC_TM1"/>
    <property type="match status" value="1"/>
</dbReference>
<evidence type="ECO:0000256" key="5">
    <source>
        <dbReference type="ARBA" id="ARBA00022989"/>
    </source>
</evidence>
<keyword evidence="4 7" id="KW-0812">Transmembrane</keyword>
<organism evidence="9 10">
    <name type="scientific">Paenibacillus aestuarii</name>
    <dbReference type="NCBI Taxonomy" id="516965"/>
    <lineage>
        <taxon>Bacteria</taxon>
        <taxon>Bacillati</taxon>
        <taxon>Bacillota</taxon>
        <taxon>Bacilli</taxon>
        <taxon>Bacillales</taxon>
        <taxon>Paenibacillaceae</taxon>
        <taxon>Paenibacillus</taxon>
    </lineage>
</organism>
<evidence type="ECO:0000256" key="7">
    <source>
        <dbReference type="RuleBase" id="RU363032"/>
    </source>
</evidence>
<comment type="similarity">
    <text evidence="7">Belongs to the binding-protein-dependent transport system permease family.</text>
</comment>
<evidence type="ECO:0000256" key="6">
    <source>
        <dbReference type="ARBA" id="ARBA00023136"/>
    </source>
</evidence>
<feature type="transmembrane region" description="Helical" evidence="7">
    <location>
        <begin position="95"/>
        <end position="116"/>
    </location>
</feature>
<comment type="caution">
    <text evidence="9">The sequence shown here is derived from an EMBL/GenBank/DDBJ whole genome shotgun (WGS) entry which is preliminary data.</text>
</comment>
<dbReference type="InterPro" id="IPR051393">
    <property type="entry name" value="ABC_transporter_permease"/>
</dbReference>
<proteinExistence type="inferred from homology"/>
<dbReference type="PANTHER" id="PTHR30193">
    <property type="entry name" value="ABC TRANSPORTER PERMEASE PROTEIN"/>
    <property type="match status" value="1"/>
</dbReference>
<dbReference type="PANTHER" id="PTHR30193:SF37">
    <property type="entry name" value="INNER MEMBRANE ABC TRANSPORTER PERMEASE PROTEIN YCJO"/>
    <property type="match status" value="1"/>
</dbReference>
<dbReference type="InterPro" id="IPR035906">
    <property type="entry name" value="MetI-like_sf"/>
</dbReference>
<dbReference type="RefSeq" id="WP_270879699.1">
    <property type="nucleotide sequence ID" value="NZ_JAQFVF010000026.1"/>
</dbReference>